<dbReference type="KEGG" id="mros:EHO51_11105"/>
<organism evidence="3 4">
    <name type="scientific">Methylocystis rosea</name>
    <dbReference type="NCBI Taxonomy" id="173366"/>
    <lineage>
        <taxon>Bacteria</taxon>
        <taxon>Pseudomonadati</taxon>
        <taxon>Pseudomonadota</taxon>
        <taxon>Alphaproteobacteria</taxon>
        <taxon>Hyphomicrobiales</taxon>
        <taxon>Methylocystaceae</taxon>
        <taxon>Methylocystis</taxon>
    </lineage>
</organism>
<evidence type="ECO:0000313" key="4">
    <source>
        <dbReference type="Proteomes" id="UP000273982"/>
    </source>
</evidence>
<sequence length="180" mass="17807">MSHSSLGRAMCAMSFIALSSSAAMAQSVQVGTLLCHVSGGVGMIIMENQALDCVYTDAKGSPPQHYIGRLTNVGANIGISGPGQMIWTVLAATNSVAPGALAGDYVGAEGSVAVGAGAGGAVLVGGSNKTISLQPVSVSLGTGLNVSAGIGNVSLQYMPVTPPPPPPAPAAKPKKTRAHR</sequence>
<evidence type="ECO:0000313" key="3">
    <source>
        <dbReference type="EMBL" id="AZG77241.1"/>
    </source>
</evidence>
<evidence type="ECO:0000256" key="2">
    <source>
        <dbReference type="SAM" id="SignalP"/>
    </source>
</evidence>
<dbReference type="AlphaFoldDB" id="A0A3G8M5U1"/>
<dbReference type="Proteomes" id="UP000273982">
    <property type="component" value="Chromosome"/>
</dbReference>
<keyword evidence="2" id="KW-0732">Signal</keyword>
<accession>A0A3G8M5U1</accession>
<evidence type="ECO:0000256" key="1">
    <source>
        <dbReference type="SAM" id="MobiDB-lite"/>
    </source>
</evidence>
<name>A0A3G8M5U1_9HYPH</name>
<gene>
    <name evidence="3" type="ORF">EHO51_11105</name>
</gene>
<protein>
    <submittedName>
        <fullName evidence="3">DUF992 domain-containing protein</fullName>
    </submittedName>
</protein>
<dbReference type="InterPro" id="IPR009333">
    <property type="entry name" value="DUF992"/>
</dbReference>
<feature type="chain" id="PRO_5017925617" evidence="2">
    <location>
        <begin position="26"/>
        <end position="180"/>
    </location>
</feature>
<reference evidence="3 4" key="1">
    <citation type="submission" date="2018-11" db="EMBL/GenBank/DDBJ databases">
        <title>Genome squencing of methanotrophic bacteria isolated from alkaline groundwater in Korea.</title>
        <authorList>
            <person name="Nguyen L.N."/>
        </authorList>
    </citation>
    <scope>NUCLEOTIDE SEQUENCE [LARGE SCALE GENOMIC DNA]</scope>
    <source>
        <strain evidence="3 4">GW6</strain>
    </source>
</reference>
<dbReference type="EMBL" id="CP034086">
    <property type="protein sequence ID" value="AZG77241.1"/>
    <property type="molecule type" value="Genomic_DNA"/>
</dbReference>
<feature type="region of interest" description="Disordered" evidence="1">
    <location>
        <begin position="159"/>
        <end position="180"/>
    </location>
</feature>
<feature type="compositionally biased region" description="Pro residues" evidence="1">
    <location>
        <begin position="160"/>
        <end position="170"/>
    </location>
</feature>
<dbReference type="RefSeq" id="WP_124738953.1">
    <property type="nucleotide sequence ID" value="NZ_CP034086.1"/>
</dbReference>
<proteinExistence type="predicted"/>
<feature type="signal peptide" evidence="2">
    <location>
        <begin position="1"/>
        <end position="25"/>
    </location>
</feature>
<dbReference type="Pfam" id="PF06186">
    <property type="entry name" value="DUF992"/>
    <property type="match status" value="1"/>
</dbReference>